<keyword evidence="5" id="KW-0210">Decarboxylase</keyword>
<dbReference type="InterPro" id="IPR013785">
    <property type="entry name" value="Aldolase_TIM"/>
</dbReference>
<feature type="non-terminal residue" evidence="10">
    <location>
        <position position="84"/>
    </location>
</feature>
<keyword evidence="4" id="KW-0028">Amino-acid biosynthesis</keyword>
<dbReference type="GO" id="GO:0004425">
    <property type="term" value="F:indole-3-glycerol-phosphate synthase activity"/>
    <property type="evidence" value="ECO:0007669"/>
    <property type="project" value="UniProtKB-EC"/>
</dbReference>
<dbReference type="AlphaFoldDB" id="X0YC53"/>
<evidence type="ECO:0000256" key="6">
    <source>
        <dbReference type="ARBA" id="ARBA00022822"/>
    </source>
</evidence>
<comment type="pathway">
    <text evidence="2">Amino-acid biosynthesis; L-tryptophan biosynthesis; L-tryptophan from chorismate: step 4/5.</text>
</comment>
<evidence type="ECO:0000256" key="4">
    <source>
        <dbReference type="ARBA" id="ARBA00022605"/>
    </source>
</evidence>
<evidence type="ECO:0000259" key="9">
    <source>
        <dbReference type="Pfam" id="PF00218"/>
    </source>
</evidence>
<evidence type="ECO:0000256" key="3">
    <source>
        <dbReference type="ARBA" id="ARBA00012362"/>
    </source>
</evidence>
<accession>X0YC53</accession>
<comment type="caution">
    <text evidence="10">The sequence shown here is derived from an EMBL/GenBank/DDBJ whole genome shotgun (WGS) entry which is preliminary data.</text>
</comment>
<gene>
    <name evidence="10" type="ORF">S01H1_70548</name>
</gene>
<dbReference type="EC" id="4.1.1.48" evidence="3"/>
<keyword evidence="8" id="KW-0456">Lyase</keyword>
<dbReference type="InterPro" id="IPR045186">
    <property type="entry name" value="Indole-3-glycerol_P_synth"/>
</dbReference>
<evidence type="ECO:0000256" key="5">
    <source>
        <dbReference type="ARBA" id="ARBA00022793"/>
    </source>
</evidence>
<dbReference type="InterPro" id="IPR011060">
    <property type="entry name" value="RibuloseP-bd_barrel"/>
</dbReference>
<dbReference type="EMBL" id="BARS01046920">
    <property type="protein sequence ID" value="GAG34411.1"/>
    <property type="molecule type" value="Genomic_DNA"/>
</dbReference>
<dbReference type="PROSITE" id="PS00614">
    <property type="entry name" value="IGPS"/>
    <property type="match status" value="1"/>
</dbReference>
<dbReference type="InterPro" id="IPR001468">
    <property type="entry name" value="Indole-3-GlycerolPSynthase_CS"/>
</dbReference>
<keyword evidence="6" id="KW-0822">Tryptophan biosynthesis</keyword>
<dbReference type="GO" id="GO:0000162">
    <property type="term" value="P:L-tryptophan biosynthetic process"/>
    <property type="evidence" value="ECO:0007669"/>
    <property type="project" value="UniProtKB-UniPathway"/>
</dbReference>
<evidence type="ECO:0000256" key="1">
    <source>
        <dbReference type="ARBA" id="ARBA00001633"/>
    </source>
</evidence>
<evidence type="ECO:0000256" key="8">
    <source>
        <dbReference type="ARBA" id="ARBA00023239"/>
    </source>
</evidence>
<dbReference type="GO" id="GO:0004640">
    <property type="term" value="F:phosphoribosylanthranilate isomerase activity"/>
    <property type="evidence" value="ECO:0007669"/>
    <property type="project" value="TreeGrafter"/>
</dbReference>
<dbReference type="Gene3D" id="3.20.20.70">
    <property type="entry name" value="Aldolase class I"/>
    <property type="match status" value="1"/>
</dbReference>
<proteinExistence type="predicted"/>
<dbReference type="SUPFAM" id="SSF51366">
    <property type="entry name" value="Ribulose-phoshate binding barrel"/>
    <property type="match status" value="1"/>
</dbReference>
<feature type="domain" description="Indole-3-glycerol phosphate synthase" evidence="9">
    <location>
        <begin position="3"/>
        <end position="84"/>
    </location>
</feature>
<keyword evidence="7" id="KW-0057">Aromatic amino acid biosynthesis</keyword>
<evidence type="ECO:0000256" key="2">
    <source>
        <dbReference type="ARBA" id="ARBA00004696"/>
    </source>
</evidence>
<organism evidence="10">
    <name type="scientific">marine sediment metagenome</name>
    <dbReference type="NCBI Taxonomy" id="412755"/>
    <lineage>
        <taxon>unclassified sequences</taxon>
        <taxon>metagenomes</taxon>
        <taxon>ecological metagenomes</taxon>
    </lineage>
</organism>
<dbReference type="UniPathway" id="UPA00035">
    <property type="reaction ID" value="UER00043"/>
</dbReference>
<evidence type="ECO:0000256" key="7">
    <source>
        <dbReference type="ARBA" id="ARBA00023141"/>
    </source>
</evidence>
<comment type="catalytic activity">
    <reaction evidence="1">
        <text>1-(2-carboxyphenylamino)-1-deoxy-D-ribulose 5-phosphate + H(+) = (1S,2R)-1-C-(indol-3-yl)glycerol 3-phosphate + CO2 + H2O</text>
        <dbReference type="Rhea" id="RHEA:23476"/>
        <dbReference type="ChEBI" id="CHEBI:15377"/>
        <dbReference type="ChEBI" id="CHEBI:15378"/>
        <dbReference type="ChEBI" id="CHEBI:16526"/>
        <dbReference type="ChEBI" id="CHEBI:58613"/>
        <dbReference type="ChEBI" id="CHEBI:58866"/>
        <dbReference type="EC" id="4.1.1.48"/>
    </reaction>
</comment>
<dbReference type="InterPro" id="IPR013798">
    <property type="entry name" value="Indole-3-glycerol_P_synth_dom"/>
</dbReference>
<dbReference type="PANTHER" id="PTHR22854:SF2">
    <property type="entry name" value="INDOLE-3-GLYCEROL-PHOSPHATE SYNTHASE"/>
    <property type="match status" value="1"/>
</dbReference>
<protein>
    <recommendedName>
        <fullName evidence="3">indole-3-glycerol-phosphate synthase</fullName>
        <ecNumber evidence="3">4.1.1.48</ecNumber>
    </recommendedName>
</protein>
<name>X0YC53_9ZZZZ</name>
<dbReference type="PANTHER" id="PTHR22854">
    <property type="entry name" value="TRYPTOPHAN BIOSYNTHESIS PROTEIN"/>
    <property type="match status" value="1"/>
</dbReference>
<evidence type="ECO:0000313" key="10">
    <source>
        <dbReference type="EMBL" id="GAG34411.1"/>
    </source>
</evidence>
<dbReference type="Pfam" id="PF00218">
    <property type="entry name" value="IGPS"/>
    <property type="match status" value="1"/>
</dbReference>
<reference evidence="10" key="1">
    <citation type="journal article" date="2014" name="Front. Microbiol.">
        <title>High frequency of phylogenetically diverse reductive dehalogenase-homologous genes in deep subseafloor sedimentary metagenomes.</title>
        <authorList>
            <person name="Kawai M."/>
            <person name="Futagami T."/>
            <person name="Toyoda A."/>
            <person name="Takaki Y."/>
            <person name="Nishi S."/>
            <person name="Hori S."/>
            <person name="Arai W."/>
            <person name="Tsubouchi T."/>
            <person name="Morono Y."/>
            <person name="Uchiyama I."/>
            <person name="Ito T."/>
            <person name="Fujiyama A."/>
            <person name="Inagaki F."/>
            <person name="Takami H."/>
        </authorList>
    </citation>
    <scope>NUCLEOTIDE SEQUENCE</scope>
    <source>
        <strain evidence="10">Expedition CK06-06</strain>
    </source>
</reference>
<sequence length="84" mass="9274">MILDRIVAEKKKEIERNKEKAPLKELIAKSSSYVAEHRGFKEAISQPGKINLIAEIKKASPSKGILREDLDPIKIAKTYAASGA</sequence>